<reference evidence="1 2" key="1">
    <citation type="submission" date="2019-07" db="EMBL/GenBank/DDBJ databases">
        <title>Genomic Encyclopedia of Archaeal and Bacterial Type Strains, Phase II (KMG-II): from individual species to whole genera.</title>
        <authorList>
            <person name="Goeker M."/>
        </authorList>
    </citation>
    <scope>NUCLEOTIDE SEQUENCE [LARGE SCALE GENOMIC DNA]</scope>
    <source>
        <strain evidence="1 2">ATCC BAA-1854</strain>
    </source>
</reference>
<sequence>MKKISITLLSIVFVSFFVSCKKDNSISTNNGAAALGAKHLASLTSTDNWQVLPGTGTDIGIGANGSVFITGDSVVSTTGGFAILKWNGTSWSTFGGAAVRLSVDSLGDPWVVNKSHLIYQYNGSAFHVLPGTATDIGVGGHNTVFITDTTTSTDGFRVSKWNGTSWVVQSGISGVRVAVDPTGAPWVVTKSNLIYKNIAGTWTLIPGTATDIGIGANGTIYIVSTTFSSLTGGDQISKWNGTGWTATVSGAGVNISVDPQGHPWTVNASHLIYNNLNL</sequence>
<comment type="caution">
    <text evidence="1">The sequence shown here is derived from an EMBL/GenBank/DDBJ whole genome shotgun (WGS) entry which is preliminary data.</text>
</comment>
<organism evidence="1 2">
    <name type="scientific">Mucilaginibacter frigoritolerans</name>
    <dbReference type="NCBI Taxonomy" id="652788"/>
    <lineage>
        <taxon>Bacteria</taxon>
        <taxon>Pseudomonadati</taxon>
        <taxon>Bacteroidota</taxon>
        <taxon>Sphingobacteriia</taxon>
        <taxon>Sphingobacteriales</taxon>
        <taxon>Sphingobacteriaceae</taxon>
        <taxon>Mucilaginibacter</taxon>
    </lineage>
</organism>
<protein>
    <submittedName>
        <fullName evidence="1">Uncharacterized protein</fullName>
    </submittedName>
</protein>
<dbReference type="EMBL" id="VLLI01000006">
    <property type="protein sequence ID" value="TWI99896.1"/>
    <property type="molecule type" value="Genomic_DNA"/>
</dbReference>
<proteinExistence type="predicted"/>
<name>A0A562U3M8_9SPHI</name>
<keyword evidence="2" id="KW-1185">Reference proteome</keyword>
<dbReference type="AlphaFoldDB" id="A0A562U3M8"/>
<dbReference type="PROSITE" id="PS51257">
    <property type="entry name" value="PROKAR_LIPOPROTEIN"/>
    <property type="match status" value="1"/>
</dbReference>
<evidence type="ECO:0000313" key="2">
    <source>
        <dbReference type="Proteomes" id="UP000317010"/>
    </source>
</evidence>
<evidence type="ECO:0000313" key="1">
    <source>
        <dbReference type="EMBL" id="TWI99896.1"/>
    </source>
</evidence>
<dbReference type="OrthoDB" id="785995at2"/>
<dbReference type="Proteomes" id="UP000317010">
    <property type="component" value="Unassembled WGS sequence"/>
</dbReference>
<gene>
    <name evidence="1" type="ORF">JN11_02311</name>
</gene>
<dbReference type="RefSeq" id="WP_144912633.1">
    <property type="nucleotide sequence ID" value="NZ_VLLI01000006.1"/>
</dbReference>
<accession>A0A562U3M8</accession>